<proteinExistence type="predicted"/>
<keyword evidence="2" id="KW-1185">Reference proteome</keyword>
<gene>
    <name evidence="1" type="ORF">EVAR_3011_1</name>
</gene>
<dbReference type="Proteomes" id="UP000299102">
    <property type="component" value="Unassembled WGS sequence"/>
</dbReference>
<accession>A0A4C1STJ5</accession>
<dbReference type="EMBL" id="BGZK01000018">
    <property type="protein sequence ID" value="GBP05499.1"/>
    <property type="molecule type" value="Genomic_DNA"/>
</dbReference>
<sequence>MSSDILDRSKPLTAAGIVWLYDPKIRKQISCGGRDARRPHDVGSNTPRIYKPNISGISCLLEEIDTPILNSIPNDIVSTNDIDNAIGALTNHITTVIESSSRTVPAKSDRRELPRDVIELIRDKNAALCRAGKYPTCEKRVPCAHSPT</sequence>
<evidence type="ECO:0000313" key="1">
    <source>
        <dbReference type="EMBL" id="GBP05499.1"/>
    </source>
</evidence>
<dbReference type="OrthoDB" id="7487383at2759"/>
<dbReference type="AlphaFoldDB" id="A0A4C1STJ5"/>
<reference evidence="1 2" key="1">
    <citation type="journal article" date="2019" name="Commun. Biol.">
        <title>The bagworm genome reveals a unique fibroin gene that provides high tensile strength.</title>
        <authorList>
            <person name="Kono N."/>
            <person name="Nakamura H."/>
            <person name="Ohtoshi R."/>
            <person name="Tomita M."/>
            <person name="Numata K."/>
            <person name="Arakawa K."/>
        </authorList>
    </citation>
    <scope>NUCLEOTIDE SEQUENCE [LARGE SCALE GENOMIC DNA]</scope>
</reference>
<name>A0A4C1STJ5_EUMVA</name>
<comment type="caution">
    <text evidence="1">The sequence shown here is derived from an EMBL/GenBank/DDBJ whole genome shotgun (WGS) entry which is preliminary data.</text>
</comment>
<evidence type="ECO:0000313" key="2">
    <source>
        <dbReference type="Proteomes" id="UP000299102"/>
    </source>
</evidence>
<organism evidence="1 2">
    <name type="scientific">Eumeta variegata</name>
    <name type="common">Bagworm moth</name>
    <name type="synonym">Eumeta japonica</name>
    <dbReference type="NCBI Taxonomy" id="151549"/>
    <lineage>
        <taxon>Eukaryota</taxon>
        <taxon>Metazoa</taxon>
        <taxon>Ecdysozoa</taxon>
        <taxon>Arthropoda</taxon>
        <taxon>Hexapoda</taxon>
        <taxon>Insecta</taxon>
        <taxon>Pterygota</taxon>
        <taxon>Neoptera</taxon>
        <taxon>Endopterygota</taxon>
        <taxon>Lepidoptera</taxon>
        <taxon>Glossata</taxon>
        <taxon>Ditrysia</taxon>
        <taxon>Tineoidea</taxon>
        <taxon>Psychidae</taxon>
        <taxon>Oiketicinae</taxon>
        <taxon>Eumeta</taxon>
    </lineage>
</organism>
<protein>
    <submittedName>
        <fullName evidence="1">Uncharacterized protein</fullName>
    </submittedName>
</protein>